<evidence type="ECO:0000313" key="4">
    <source>
        <dbReference type="Proteomes" id="UP000490939"/>
    </source>
</evidence>
<evidence type="ECO:0000313" key="2">
    <source>
        <dbReference type="EMBL" id="KAE9978883.1"/>
    </source>
</evidence>
<proteinExistence type="predicted"/>
<organism evidence="2 3">
    <name type="scientific">Venturia inaequalis</name>
    <name type="common">Apple scab fungus</name>
    <dbReference type="NCBI Taxonomy" id="5025"/>
    <lineage>
        <taxon>Eukaryota</taxon>
        <taxon>Fungi</taxon>
        <taxon>Dikarya</taxon>
        <taxon>Ascomycota</taxon>
        <taxon>Pezizomycotina</taxon>
        <taxon>Dothideomycetes</taxon>
        <taxon>Pleosporomycetidae</taxon>
        <taxon>Venturiales</taxon>
        <taxon>Venturiaceae</taxon>
        <taxon>Venturia</taxon>
    </lineage>
</organism>
<sequence length="504" mass="55562">MARRHPPNHVETVIIGGGPSSLILSYILHGHVPHYTRTHFDPLLDTKLGKGRDLLKVTPDAYAHFYSSLRYSTQALPLNTLLDTLIRPNADTEIDPASCVDWVYQPERAIAHVILTDGSDSGGQWVDNSLSTDANIRTLSYSEMLSLPGYSFAEHYELQNRAPLPELQRPSRAEVADYYAVYPHAVGIQESLYTGAHVNSVSRTRNGFSIGSHEIMCKNLVLATGIFSQTITPPPLLAPLTRLDAPSEPLLVVGSGFSAADVIISVPPTRKIVHIFRWAPDTRPSPLRGCHHAAYPEYAGIYRQMKLASMASNRPRAASPVMGRKKSNSFFAHRDWASVYEGLPNAEIVEVWNQGNSVRLRIRLESGNIVDRTVGGLEYVVGRRGNLDYLSSPLRREVLSSPEKFERPWQQGFPVSGRTLRQKVEIDFEVAPDVFAIGSLTGDSLVRHAFGGCVAAASQIMGTAQTSKIQSSATAHVKNGYEVQVSSGAEHTDLHIDRRDIITR</sequence>
<accession>A0A8H3V0B6</accession>
<dbReference type="OrthoDB" id="412005at2759"/>
<dbReference type="InterPro" id="IPR036188">
    <property type="entry name" value="FAD/NAD-bd_sf"/>
</dbReference>
<dbReference type="Gene3D" id="3.50.50.60">
    <property type="entry name" value="FAD/NAD(P)-binding domain"/>
    <property type="match status" value="1"/>
</dbReference>
<dbReference type="EMBL" id="WNWR01000780">
    <property type="protein sequence ID" value="KAE9969340.1"/>
    <property type="molecule type" value="Genomic_DNA"/>
</dbReference>
<name>A0A8H3V0B6_VENIN</name>
<dbReference type="InterPro" id="IPR029731">
    <property type="entry name" value="OSGIN1/2"/>
</dbReference>
<dbReference type="AlphaFoldDB" id="A0A8H3V0B6"/>
<evidence type="ECO:0000313" key="3">
    <source>
        <dbReference type="Proteomes" id="UP000447873"/>
    </source>
</evidence>
<reference evidence="2 3" key="1">
    <citation type="submission" date="2018-12" db="EMBL/GenBank/DDBJ databases">
        <title>Venturia inaequalis Genome Resource.</title>
        <authorList>
            <person name="Lichtner F.J."/>
        </authorList>
    </citation>
    <scope>NUCLEOTIDE SEQUENCE [LARGE SCALE GENOMIC DNA]</scope>
    <source>
        <strain evidence="2 3">120213</strain>
        <strain evidence="1 4">DMI_063113</strain>
    </source>
</reference>
<dbReference type="Proteomes" id="UP000490939">
    <property type="component" value="Unassembled WGS sequence"/>
</dbReference>
<keyword evidence="4" id="KW-1185">Reference proteome</keyword>
<dbReference type="SUPFAM" id="SSF51905">
    <property type="entry name" value="FAD/NAD(P)-binding domain"/>
    <property type="match status" value="1"/>
</dbReference>
<gene>
    <name evidence="1" type="ORF">EG327_010693</name>
    <name evidence="2" type="ORF">EG328_001182</name>
</gene>
<dbReference type="Proteomes" id="UP000447873">
    <property type="component" value="Unassembled WGS sequence"/>
</dbReference>
<protein>
    <submittedName>
        <fullName evidence="2">Uncharacterized protein</fullName>
    </submittedName>
</protein>
<dbReference type="EMBL" id="WNWS01000127">
    <property type="protein sequence ID" value="KAE9978883.1"/>
    <property type="molecule type" value="Genomic_DNA"/>
</dbReference>
<dbReference type="PANTHER" id="PTHR15192">
    <property type="entry name" value="PROTEIN CBG05349"/>
    <property type="match status" value="1"/>
</dbReference>
<comment type="caution">
    <text evidence="2">The sequence shown here is derived from an EMBL/GenBank/DDBJ whole genome shotgun (WGS) entry which is preliminary data.</text>
</comment>
<dbReference type="PANTHER" id="PTHR15192:SF8">
    <property type="entry name" value="FAD_NAD(P)-BINDING DOMAIN-CONTAINING PROTEIN"/>
    <property type="match status" value="1"/>
</dbReference>
<evidence type="ECO:0000313" key="1">
    <source>
        <dbReference type="EMBL" id="KAE9969340.1"/>
    </source>
</evidence>